<dbReference type="AlphaFoldDB" id="B9F2D9"/>
<reference evidence="3" key="1">
    <citation type="journal article" date="2005" name="PLoS Biol.">
        <title>The genomes of Oryza sativa: a history of duplications.</title>
        <authorList>
            <person name="Yu J."/>
            <person name="Wang J."/>
            <person name="Lin W."/>
            <person name="Li S."/>
            <person name="Li H."/>
            <person name="Zhou J."/>
            <person name="Ni P."/>
            <person name="Dong W."/>
            <person name="Hu S."/>
            <person name="Zeng C."/>
            <person name="Zhang J."/>
            <person name="Zhang Y."/>
            <person name="Li R."/>
            <person name="Xu Z."/>
            <person name="Li S."/>
            <person name="Li X."/>
            <person name="Zheng H."/>
            <person name="Cong L."/>
            <person name="Lin L."/>
            <person name="Yin J."/>
            <person name="Geng J."/>
            <person name="Li G."/>
            <person name="Shi J."/>
            <person name="Liu J."/>
            <person name="Lv H."/>
            <person name="Li J."/>
            <person name="Wang J."/>
            <person name="Deng Y."/>
            <person name="Ran L."/>
            <person name="Shi X."/>
            <person name="Wang X."/>
            <person name="Wu Q."/>
            <person name="Li C."/>
            <person name="Ren X."/>
            <person name="Wang J."/>
            <person name="Wang X."/>
            <person name="Li D."/>
            <person name="Liu D."/>
            <person name="Zhang X."/>
            <person name="Ji Z."/>
            <person name="Zhao W."/>
            <person name="Sun Y."/>
            <person name="Zhang Z."/>
            <person name="Bao J."/>
            <person name="Han Y."/>
            <person name="Dong L."/>
            <person name="Ji J."/>
            <person name="Chen P."/>
            <person name="Wu S."/>
            <person name="Liu J."/>
            <person name="Xiao Y."/>
            <person name="Bu D."/>
            <person name="Tan J."/>
            <person name="Yang L."/>
            <person name="Ye C."/>
            <person name="Zhang J."/>
            <person name="Xu J."/>
            <person name="Zhou Y."/>
            <person name="Yu Y."/>
            <person name="Zhang B."/>
            <person name="Zhuang S."/>
            <person name="Wei H."/>
            <person name="Liu B."/>
            <person name="Lei M."/>
            <person name="Yu H."/>
            <person name="Li Y."/>
            <person name="Xu H."/>
            <person name="Wei S."/>
            <person name="He X."/>
            <person name="Fang L."/>
            <person name="Zhang Z."/>
            <person name="Zhang Y."/>
            <person name="Huang X."/>
            <person name="Su Z."/>
            <person name="Tong W."/>
            <person name="Li J."/>
            <person name="Tong Z."/>
            <person name="Li S."/>
            <person name="Ye J."/>
            <person name="Wang L."/>
            <person name="Fang L."/>
            <person name="Lei T."/>
            <person name="Chen C."/>
            <person name="Chen H."/>
            <person name="Xu Z."/>
            <person name="Li H."/>
            <person name="Huang H."/>
            <person name="Zhang F."/>
            <person name="Xu H."/>
            <person name="Li N."/>
            <person name="Zhao C."/>
            <person name="Li S."/>
            <person name="Dong L."/>
            <person name="Huang Y."/>
            <person name="Li L."/>
            <person name="Xi Y."/>
            <person name="Qi Q."/>
            <person name="Li W."/>
            <person name="Zhang B."/>
            <person name="Hu W."/>
            <person name="Zhang Y."/>
            <person name="Tian X."/>
            <person name="Jiao Y."/>
            <person name="Liang X."/>
            <person name="Jin J."/>
            <person name="Gao L."/>
            <person name="Zheng W."/>
            <person name="Hao B."/>
            <person name="Liu S."/>
            <person name="Wang W."/>
            <person name="Yuan L."/>
            <person name="Cao M."/>
            <person name="McDermott J."/>
            <person name="Samudrala R."/>
            <person name="Wang J."/>
            <person name="Wong G.K."/>
            <person name="Yang H."/>
        </authorList>
    </citation>
    <scope>NUCLEOTIDE SEQUENCE [LARGE SCALE GENOMIC DNA]</scope>
</reference>
<keyword evidence="2" id="KW-0812">Transmembrane</keyword>
<gene>
    <name evidence="3" type="ORF">OsJ_08161</name>
</gene>
<sequence>MSEIRQSTHAPAGRAPQRLHEAGRGGDEDRHAPGRVSVEAGEERGVKEVQTLENAVPEHLLLLVEDMDDVKRLDDMEQDLLLRIEDGVVAAAAGDEAWVDDLEERTAGLAWRLMNGMVSVLAGVVESCRGLVAVGASPIRGPPVGWVVGVSRQTRRVVGWGVACPRRDRLASRHLRHPRAQRVAERPTTRRAYGAKGPARPGRQPPIASSRATSIYTPLPMPLPFHRSLYLSLSPCQVLLRRLPCSVIPAMASRGAVLVAVAAAVAVMFASVASAQVDGGVPPAPAPVTGAAAGGAASAALAVACSAVLSILVAVGIMH</sequence>
<keyword evidence="2" id="KW-1133">Transmembrane helix</keyword>
<dbReference type="EMBL" id="CM000139">
    <property type="protein sequence ID" value="EEE57692.1"/>
    <property type="molecule type" value="Genomic_DNA"/>
</dbReference>
<feature type="transmembrane region" description="Helical" evidence="2">
    <location>
        <begin position="256"/>
        <end position="277"/>
    </location>
</feature>
<dbReference type="HOGENOM" id="CLU_186501_0_0_1"/>
<feature type="compositionally biased region" description="Basic and acidic residues" evidence="1">
    <location>
        <begin position="18"/>
        <end position="32"/>
    </location>
</feature>
<feature type="region of interest" description="Disordered" evidence="1">
    <location>
        <begin position="1"/>
        <end position="44"/>
    </location>
</feature>
<accession>B9F2D9</accession>
<organism evidence="3">
    <name type="scientific">Oryza sativa subsp. japonica</name>
    <name type="common">Rice</name>
    <dbReference type="NCBI Taxonomy" id="39947"/>
    <lineage>
        <taxon>Eukaryota</taxon>
        <taxon>Viridiplantae</taxon>
        <taxon>Streptophyta</taxon>
        <taxon>Embryophyta</taxon>
        <taxon>Tracheophyta</taxon>
        <taxon>Spermatophyta</taxon>
        <taxon>Magnoliopsida</taxon>
        <taxon>Liliopsida</taxon>
        <taxon>Poales</taxon>
        <taxon>Poaceae</taxon>
        <taxon>BOP clade</taxon>
        <taxon>Oryzoideae</taxon>
        <taxon>Oryzeae</taxon>
        <taxon>Oryzinae</taxon>
        <taxon>Oryza</taxon>
        <taxon>Oryza sativa</taxon>
    </lineage>
</organism>
<proteinExistence type="predicted"/>
<reference evidence="3" key="2">
    <citation type="submission" date="2008-12" db="EMBL/GenBank/DDBJ databases">
        <title>Improved gene annotation of the rice (Oryza sativa) genomes.</title>
        <authorList>
            <person name="Wang J."/>
            <person name="Li R."/>
            <person name="Fan W."/>
            <person name="Huang Q."/>
            <person name="Zhang J."/>
            <person name="Zhou Y."/>
            <person name="Hu Y."/>
            <person name="Zi S."/>
            <person name="Li J."/>
            <person name="Ni P."/>
            <person name="Zheng H."/>
            <person name="Zhang Y."/>
            <person name="Zhao M."/>
            <person name="Hao Q."/>
            <person name="McDermott J."/>
            <person name="Samudrala R."/>
            <person name="Kristiansen K."/>
            <person name="Wong G.K.-S."/>
        </authorList>
    </citation>
    <scope>NUCLEOTIDE SEQUENCE</scope>
</reference>
<dbReference type="Proteomes" id="UP000007752">
    <property type="component" value="Chromosome 2"/>
</dbReference>
<keyword evidence="2" id="KW-0472">Membrane</keyword>
<name>B9F2D9_ORYSJ</name>
<feature type="transmembrane region" description="Helical" evidence="2">
    <location>
        <begin position="297"/>
        <end position="318"/>
    </location>
</feature>
<feature type="region of interest" description="Disordered" evidence="1">
    <location>
        <begin position="175"/>
        <end position="208"/>
    </location>
</feature>
<evidence type="ECO:0000256" key="2">
    <source>
        <dbReference type="SAM" id="Phobius"/>
    </source>
</evidence>
<evidence type="ECO:0000313" key="3">
    <source>
        <dbReference type="EMBL" id="EEE57692.1"/>
    </source>
</evidence>
<protein>
    <submittedName>
        <fullName evidence="3">Uncharacterized protein</fullName>
    </submittedName>
</protein>
<evidence type="ECO:0000256" key="1">
    <source>
        <dbReference type="SAM" id="MobiDB-lite"/>
    </source>
</evidence>